<dbReference type="Proteomes" id="UP000238196">
    <property type="component" value="Unassembled WGS sequence"/>
</dbReference>
<dbReference type="GO" id="GO:0005886">
    <property type="term" value="C:plasma membrane"/>
    <property type="evidence" value="ECO:0007669"/>
    <property type="project" value="UniProtKB-SubCell"/>
</dbReference>
<sequence>MDVGVYGGFFGLVILALDILAIASILKSSYGGVGKFIWILAVLALPVLGMLVYFLVGRRESL</sequence>
<reference evidence="8 9" key="1">
    <citation type="submission" date="2018-02" db="EMBL/GenBank/DDBJ databases">
        <title>novel marine gammaproteobacteria from coastal saline agro ecosystem.</title>
        <authorList>
            <person name="Krishnan R."/>
            <person name="Ramesh Kumar N."/>
        </authorList>
    </citation>
    <scope>NUCLEOTIDE SEQUENCE [LARGE SCALE GENOMIC DNA]</scope>
    <source>
        <strain evidence="8 9">228</strain>
    </source>
</reference>
<dbReference type="OrthoDB" id="3298527at2"/>
<keyword evidence="2" id="KW-1003">Cell membrane</keyword>
<dbReference type="InterPro" id="IPR027379">
    <property type="entry name" value="CLS_N"/>
</dbReference>
<keyword evidence="4 6" id="KW-1133">Transmembrane helix</keyword>
<accession>A0A2S5KT24</accession>
<evidence type="ECO:0000313" key="9">
    <source>
        <dbReference type="Proteomes" id="UP000238196"/>
    </source>
</evidence>
<evidence type="ECO:0000256" key="2">
    <source>
        <dbReference type="ARBA" id="ARBA00022475"/>
    </source>
</evidence>
<comment type="caution">
    <text evidence="8">The sequence shown here is derived from an EMBL/GenBank/DDBJ whole genome shotgun (WGS) entry which is preliminary data.</text>
</comment>
<evidence type="ECO:0000256" key="4">
    <source>
        <dbReference type="ARBA" id="ARBA00022989"/>
    </source>
</evidence>
<evidence type="ECO:0000256" key="3">
    <source>
        <dbReference type="ARBA" id="ARBA00022692"/>
    </source>
</evidence>
<evidence type="ECO:0000256" key="6">
    <source>
        <dbReference type="SAM" id="Phobius"/>
    </source>
</evidence>
<keyword evidence="3 6" id="KW-0812">Transmembrane</keyword>
<dbReference type="Pfam" id="PF13396">
    <property type="entry name" value="PLDc_N"/>
    <property type="match status" value="1"/>
</dbReference>
<proteinExistence type="predicted"/>
<comment type="subcellular location">
    <subcellularLocation>
        <location evidence="1">Cell membrane</location>
        <topology evidence="1">Multi-pass membrane protein</topology>
    </subcellularLocation>
</comment>
<evidence type="ECO:0000256" key="1">
    <source>
        <dbReference type="ARBA" id="ARBA00004651"/>
    </source>
</evidence>
<evidence type="ECO:0000256" key="5">
    <source>
        <dbReference type="ARBA" id="ARBA00023136"/>
    </source>
</evidence>
<evidence type="ECO:0000313" key="8">
    <source>
        <dbReference type="EMBL" id="PPC77805.1"/>
    </source>
</evidence>
<dbReference type="EMBL" id="PRLP01000025">
    <property type="protein sequence ID" value="PPC77805.1"/>
    <property type="molecule type" value="Genomic_DNA"/>
</dbReference>
<dbReference type="AlphaFoldDB" id="A0A2S5KT24"/>
<feature type="transmembrane region" description="Helical" evidence="6">
    <location>
        <begin position="38"/>
        <end position="56"/>
    </location>
</feature>
<keyword evidence="5 6" id="KW-0472">Membrane</keyword>
<name>A0A2S5KT24_9PROT</name>
<organism evidence="8 9">
    <name type="scientific">Proteobacteria bacterium 228</name>
    <dbReference type="NCBI Taxonomy" id="2083153"/>
    <lineage>
        <taxon>Bacteria</taxon>
        <taxon>Pseudomonadati</taxon>
        <taxon>Pseudomonadota</taxon>
    </lineage>
</organism>
<protein>
    <recommendedName>
        <fullName evidence="7">Cardiolipin synthase N-terminal domain-containing protein</fullName>
    </recommendedName>
</protein>
<feature type="transmembrane region" description="Helical" evidence="6">
    <location>
        <begin position="6"/>
        <end position="26"/>
    </location>
</feature>
<evidence type="ECO:0000259" key="7">
    <source>
        <dbReference type="Pfam" id="PF13396"/>
    </source>
</evidence>
<feature type="domain" description="Cardiolipin synthase N-terminal" evidence="7">
    <location>
        <begin position="16"/>
        <end position="58"/>
    </location>
</feature>
<gene>
    <name evidence="8" type="ORF">C4K68_08445</name>
</gene>